<evidence type="ECO:0000256" key="5">
    <source>
        <dbReference type="ARBA" id="ARBA00023136"/>
    </source>
</evidence>
<feature type="transmembrane region" description="Helical" evidence="6">
    <location>
        <begin position="81"/>
        <end position="108"/>
    </location>
</feature>
<evidence type="ECO:0000256" key="2">
    <source>
        <dbReference type="ARBA" id="ARBA00022448"/>
    </source>
</evidence>
<feature type="transmembrane region" description="Helical" evidence="6">
    <location>
        <begin position="158"/>
        <end position="176"/>
    </location>
</feature>
<feature type="domain" description="Cation efflux protein transmembrane" evidence="7">
    <location>
        <begin position="19"/>
        <end position="214"/>
    </location>
</feature>
<gene>
    <name evidence="8" type="ORF">SAMN06295964_3151</name>
</gene>
<proteinExistence type="predicted"/>
<dbReference type="RefSeq" id="WP_172806391.1">
    <property type="nucleotide sequence ID" value="NZ_LT796768.1"/>
</dbReference>
<dbReference type="InterPro" id="IPR027469">
    <property type="entry name" value="Cation_efflux_TMD_sf"/>
</dbReference>
<dbReference type="InterPro" id="IPR050291">
    <property type="entry name" value="CDF_Transporter"/>
</dbReference>
<evidence type="ECO:0000313" key="9">
    <source>
        <dbReference type="Proteomes" id="UP000191040"/>
    </source>
</evidence>
<evidence type="ECO:0000256" key="6">
    <source>
        <dbReference type="SAM" id="Phobius"/>
    </source>
</evidence>
<dbReference type="Pfam" id="PF01545">
    <property type="entry name" value="Cation_efflux"/>
    <property type="match status" value="1"/>
</dbReference>
<accession>A0A1T4Z865</accession>
<keyword evidence="9" id="KW-1185">Reference proteome</keyword>
<dbReference type="GO" id="GO:0015093">
    <property type="term" value="F:ferrous iron transmembrane transporter activity"/>
    <property type="evidence" value="ECO:0007669"/>
    <property type="project" value="TreeGrafter"/>
</dbReference>
<evidence type="ECO:0000313" key="8">
    <source>
        <dbReference type="EMBL" id="SKB10164.1"/>
    </source>
</evidence>
<organism evidence="8 9">
    <name type="scientific">Aeromicrobium choanae</name>
    <dbReference type="NCBI Taxonomy" id="1736691"/>
    <lineage>
        <taxon>Bacteria</taxon>
        <taxon>Bacillati</taxon>
        <taxon>Actinomycetota</taxon>
        <taxon>Actinomycetes</taxon>
        <taxon>Propionibacteriales</taxon>
        <taxon>Nocardioidaceae</taxon>
        <taxon>Aeromicrobium</taxon>
    </lineage>
</organism>
<feature type="transmembrane region" description="Helical" evidence="6">
    <location>
        <begin position="120"/>
        <end position="138"/>
    </location>
</feature>
<sequence>MDTEVERERVSERRALRESIAYSAVLGTVAVLWGVLADSRVLLFDGVYTVLGILLSGLSLLAAVAAGAAPTRRFPYGKQAATPLAIGLQGAALLGTLLYAAADAVIVIRAGGADVGPGVVLSYGVLSALAALLVWWRLSRICDSELVGAERAQWKAGALLSAVIAVGGAVALGLDGTRWDAAVAYADPVLVLVACVLIAPVPYRLMRSAVMELLEAAPPADVQEAVAAAVQHARTEFGLPEPRIAATKLGGRLYLEVVFVVDGSWLVSDEDAVRRAIIERLASLPWDLWANVELTTEIGLAN</sequence>
<keyword evidence="4 6" id="KW-1133">Transmembrane helix</keyword>
<evidence type="ECO:0000256" key="3">
    <source>
        <dbReference type="ARBA" id="ARBA00022692"/>
    </source>
</evidence>
<dbReference type="InterPro" id="IPR058533">
    <property type="entry name" value="Cation_efflux_TM"/>
</dbReference>
<comment type="subcellular location">
    <subcellularLocation>
        <location evidence="1">Membrane</location>
        <topology evidence="1">Multi-pass membrane protein</topology>
    </subcellularLocation>
</comment>
<feature type="transmembrane region" description="Helical" evidence="6">
    <location>
        <begin position="48"/>
        <end position="69"/>
    </location>
</feature>
<protein>
    <submittedName>
        <fullName evidence="8">Predicted Co/Zn/Cd cation transporter, cation efflux family</fullName>
    </submittedName>
</protein>
<dbReference type="SUPFAM" id="SSF161111">
    <property type="entry name" value="Cation efflux protein transmembrane domain-like"/>
    <property type="match status" value="1"/>
</dbReference>
<dbReference type="EMBL" id="LT796768">
    <property type="protein sequence ID" value="SKB10164.1"/>
    <property type="molecule type" value="Genomic_DNA"/>
</dbReference>
<keyword evidence="3 6" id="KW-0812">Transmembrane</keyword>
<dbReference type="GO" id="GO:0006882">
    <property type="term" value="P:intracellular zinc ion homeostasis"/>
    <property type="evidence" value="ECO:0007669"/>
    <property type="project" value="TreeGrafter"/>
</dbReference>
<evidence type="ECO:0000256" key="4">
    <source>
        <dbReference type="ARBA" id="ARBA00022989"/>
    </source>
</evidence>
<keyword evidence="2" id="KW-0813">Transport</keyword>
<keyword evidence="5 6" id="KW-0472">Membrane</keyword>
<evidence type="ECO:0000256" key="1">
    <source>
        <dbReference type="ARBA" id="ARBA00004141"/>
    </source>
</evidence>
<feature type="transmembrane region" description="Helical" evidence="6">
    <location>
        <begin position="20"/>
        <end position="36"/>
    </location>
</feature>
<dbReference type="STRING" id="1736691.SAMN06295964_3151"/>
<feature type="transmembrane region" description="Helical" evidence="6">
    <location>
        <begin position="182"/>
        <end position="203"/>
    </location>
</feature>
<name>A0A1T4Z865_9ACTN</name>
<dbReference type="GO" id="GO:0015341">
    <property type="term" value="F:zinc efflux antiporter activity"/>
    <property type="evidence" value="ECO:0007669"/>
    <property type="project" value="TreeGrafter"/>
</dbReference>
<dbReference type="Proteomes" id="UP000191040">
    <property type="component" value="Chromosome I"/>
</dbReference>
<dbReference type="AlphaFoldDB" id="A0A1T4Z865"/>
<dbReference type="PANTHER" id="PTHR43840">
    <property type="entry name" value="MITOCHONDRIAL METAL TRANSPORTER 1-RELATED"/>
    <property type="match status" value="1"/>
</dbReference>
<dbReference type="GO" id="GO:0005886">
    <property type="term" value="C:plasma membrane"/>
    <property type="evidence" value="ECO:0007669"/>
    <property type="project" value="TreeGrafter"/>
</dbReference>
<dbReference type="PANTHER" id="PTHR43840:SF15">
    <property type="entry name" value="MITOCHONDRIAL METAL TRANSPORTER 1-RELATED"/>
    <property type="match status" value="1"/>
</dbReference>
<dbReference type="Gene3D" id="1.20.1510.10">
    <property type="entry name" value="Cation efflux protein transmembrane domain"/>
    <property type="match status" value="1"/>
</dbReference>
<reference evidence="9" key="1">
    <citation type="submission" date="2017-02" db="EMBL/GenBank/DDBJ databases">
        <authorList>
            <person name="Varghese N."/>
            <person name="Submissions S."/>
        </authorList>
    </citation>
    <scope>NUCLEOTIDE SEQUENCE [LARGE SCALE GENOMIC DNA]</scope>
    <source>
        <strain evidence="9">9H-4</strain>
    </source>
</reference>
<dbReference type="GO" id="GO:0015086">
    <property type="term" value="F:cadmium ion transmembrane transporter activity"/>
    <property type="evidence" value="ECO:0007669"/>
    <property type="project" value="TreeGrafter"/>
</dbReference>
<evidence type="ECO:0000259" key="7">
    <source>
        <dbReference type="Pfam" id="PF01545"/>
    </source>
</evidence>